<feature type="domain" description="Type IV secretion system coupling protein TraD DNA-binding" evidence="8">
    <location>
        <begin position="225"/>
        <end position="609"/>
    </location>
</feature>
<keyword evidence="9" id="KW-0238">DNA-binding</keyword>
<evidence type="ECO:0000256" key="4">
    <source>
        <dbReference type="ARBA" id="ARBA00022989"/>
    </source>
</evidence>
<comment type="caution">
    <text evidence="9">The sequence shown here is derived from an EMBL/GenBank/DDBJ whole genome shotgun (WGS) entry which is preliminary data.</text>
</comment>
<reference evidence="9" key="1">
    <citation type="submission" date="2023-07" db="EMBL/GenBank/DDBJ databases">
        <title>Bacterial whole genome sequence for Sphingobium sp. HBC34.</title>
        <authorList>
            <person name="Le V."/>
            <person name="Ko S.-R."/>
            <person name="Ahn C.-Y."/>
            <person name="Oh H.-M."/>
        </authorList>
    </citation>
    <scope>NUCLEOTIDE SEQUENCE</scope>
    <source>
        <strain evidence="9">HBC34</strain>
    </source>
</reference>
<dbReference type="PANTHER" id="PTHR37937">
    <property type="entry name" value="CONJUGATIVE TRANSFER: DNA TRANSPORT"/>
    <property type="match status" value="1"/>
</dbReference>
<keyword evidence="2" id="KW-1003">Cell membrane</keyword>
<organism evidence="9 10">
    <name type="scientific">Sphingobium cyanobacteriorum</name>
    <dbReference type="NCBI Taxonomy" id="3063954"/>
    <lineage>
        <taxon>Bacteria</taxon>
        <taxon>Pseudomonadati</taxon>
        <taxon>Pseudomonadota</taxon>
        <taxon>Alphaproteobacteria</taxon>
        <taxon>Sphingomonadales</taxon>
        <taxon>Sphingomonadaceae</taxon>
        <taxon>Sphingobium</taxon>
    </lineage>
</organism>
<sequence>MARSDIRTDGRAIPLHHHSARGKVHRNAGNFTRGSQLLTHELLMWFSGAKMPVVLWFFAFAAAWFIIMSLKLDEHGFQLICMKLYAMLWDWVGFDPTKKVNVTLPTGEIRHTIMAVVQEIPDVQRAWSVAMRGLFGAFLVSIFLTIPLTIWFVDISRRRGKSILQERHERGAMLVERDVLLAEVSQHNYAAFEKEARECFPDVSPKRVLQLPFAERKAAGIHHPYTLAGIPFPHRMEQSHTMLIGTTGSGKTTELRALVKQMRERQDSAVIFDLTGAYVEAFFDPKRDTILNPMDRRCPAWSIFADCQTHSEFTAAAAALIPSDGGSSEPFWALAARTLFIEMCVKLIEKGETTNLALSEHLMTADLKRVHRYLQNTIADPLTAPEAARMAESIRAVFNTNAQVLRFLPDEGPRFSIREWITGEKKPGSILFITSNYVDLPMNRALLTLWMDLAINRLMTMPRTRSLRTWFMFDELGALHRLPAIENGLQTARAFGGAMILGIHSFEKLVEVYGEQGARNLASLARSKLILATADLDTAEQCARYIGNREVRQMDEAYSYGYNNTRDASTLTPRKQVEPLVIADDITNLPSMNGFVKFPDGFPAARIKLVWKDYPQIAEGFLARPDMAPVRSKRGEGVFDEEEGQEAGGRDGSLQVIEEAADPNIAKDMAARILTSEVEEEKEGTVARTRDNNSDRNESDTPREHAADKAQAARPGPEQETAQSRDRDDRRDGRSHQTAPQVEDQTIVELRQDFSAGRDDGDMGMGI</sequence>
<feature type="region of interest" description="Disordered" evidence="6">
    <location>
        <begin position="675"/>
        <end position="767"/>
    </location>
</feature>
<evidence type="ECO:0000256" key="6">
    <source>
        <dbReference type="SAM" id="MobiDB-lite"/>
    </source>
</evidence>
<evidence type="ECO:0000256" key="1">
    <source>
        <dbReference type="ARBA" id="ARBA00004651"/>
    </source>
</evidence>
<dbReference type="PANTHER" id="PTHR37937:SF1">
    <property type="entry name" value="CONJUGATIVE TRANSFER: DNA TRANSPORT"/>
    <property type="match status" value="1"/>
</dbReference>
<evidence type="ECO:0000256" key="3">
    <source>
        <dbReference type="ARBA" id="ARBA00022692"/>
    </source>
</evidence>
<evidence type="ECO:0000256" key="5">
    <source>
        <dbReference type="ARBA" id="ARBA00023136"/>
    </source>
</evidence>
<dbReference type="InterPro" id="IPR019476">
    <property type="entry name" value="T4SS_TraD_DNA-bd"/>
</dbReference>
<proteinExistence type="predicted"/>
<accession>A0ABT8ZRR0</accession>
<evidence type="ECO:0000256" key="7">
    <source>
        <dbReference type="SAM" id="Phobius"/>
    </source>
</evidence>
<keyword evidence="3 7" id="KW-0812">Transmembrane</keyword>
<keyword evidence="10" id="KW-1185">Reference proteome</keyword>
<evidence type="ECO:0000313" key="10">
    <source>
        <dbReference type="Proteomes" id="UP001176471"/>
    </source>
</evidence>
<feature type="compositionally biased region" description="Basic and acidic residues" evidence="6">
    <location>
        <begin position="750"/>
        <end position="761"/>
    </location>
</feature>
<dbReference type="RefSeq" id="WP_304537270.1">
    <property type="nucleotide sequence ID" value="NZ_JAUQOM010000012.1"/>
</dbReference>
<protein>
    <submittedName>
        <fullName evidence="9">Type IV secretion system DNA-binding domain-containing protein</fullName>
    </submittedName>
</protein>
<feature type="transmembrane region" description="Helical" evidence="7">
    <location>
        <begin position="134"/>
        <end position="153"/>
    </location>
</feature>
<evidence type="ECO:0000259" key="8">
    <source>
        <dbReference type="Pfam" id="PF10412"/>
    </source>
</evidence>
<gene>
    <name evidence="9" type="ORF">Q4610_17710</name>
</gene>
<feature type="compositionally biased region" description="Basic and acidic residues" evidence="6">
    <location>
        <begin position="683"/>
        <end position="708"/>
    </location>
</feature>
<feature type="transmembrane region" description="Helical" evidence="7">
    <location>
        <begin position="53"/>
        <end position="72"/>
    </location>
</feature>
<dbReference type="Proteomes" id="UP001176471">
    <property type="component" value="Unassembled WGS sequence"/>
</dbReference>
<dbReference type="Pfam" id="PF10412">
    <property type="entry name" value="TrwB_AAD_bind"/>
    <property type="match status" value="1"/>
</dbReference>
<dbReference type="InterPro" id="IPR051539">
    <property type="entry name" value="T4SS-coupling_protein"/>
</dbReference>
<evidence type="ECO:0000313" key="9">
    <source>
        <dbReference type="EMBL" id="MDO7836886.1"/>
    </source>
</evidence>
<dbReference type="GO" id="GO:0003677">
    <property type="term" value="F:DNA binding"/>
    <property type="evidence" value="ECO:0007669"/>
    <property type="project" value="UniProtKB-KW"/>
</dbReference>
<comment type="subcellular location">
    <subcellularLocation>
        <location evidence="1">Cell membrane</location>
        <topology evidence="1">Multi-pass membrane protein</topology>
    </subcellularLocation>
</comment>
<dbReference type="CDD" id="cd01127">
    <property type="entry name" value="TrwB_TraG_TraD_VirD4"/>
    <property type="match status" value="1"/>
</dbReference>
<dbReference type="Gene3D" id="3.40.50.300">
    <property type="entry name" value="P-loop containing nucleotide triphosphate hydrolases"/>
    <property type="match status" value="2"/>
</dbReference>
<dbReference type="SUPFAM" id="SSF52540">
    <property type="entry name" value="P-loop containing nucleoside triphosphate hydrolases"/>
    <property type="match status" value="1"/>
</dbReference>
<dbReference type="EMBL" id="JAUQOM010000012">
    <property type="protein sequence ID" value="MDO7836886.1"/>
    <property type="molecule type" value="Genomic_DNA"/>
</dbReference>
<feature type="region of interest" description="Disordered" evidence="6">
    <location>
        <begin position="632"/>
        <end position="655"/>
    </location>
</feature>
<keyword evidence="4 7" id="KW-1133">Transmembrane helix</keyword>
<evidence type="ECO:0000256" key="2">
    <source>
        <dbReference type="ARBA" id="ARBA00022475"/>
    </source>
</evidence>
<feature type="compositionally biased region" description="Basic and acidic residues" evidence="6">
    <location>
        <begin position="723"/>
        <end position="735"/>
    </location>
</feature>
<keyword evidence="5 7" id="KW-0472">Membrane</keyword>
<dbReference type="InterPro" id="IPR027417">
    <property type="entry name" value="P-loop_NTPase"/>
</dbReference>
<name>A0ABT8ZRR0_9SPHN</name>